<evidence type="ECO:0000256" key="6">
    <source>
        <dbReference type="SAM" id="MobiDB-lite"/>
    </source>
</evidence>
<dbReference type="GO" id="GO:0000209">
    <property type="term" value="P:protein polyubiquitination"/>
    <property type="evidence" value="ECO:0007669"/>
    <property type="project" value="TreeGrafter"/>
</dbReference>
<comment type="catalytic activity">
    <reaction evidence="1">
        <text>S-ubiquitinyl-[E2 ubiquitin-conjugating enzyme]-L-cysteine + [acceptor protein]-L-lysine = [E2 ubiquitin-conjugating enzyme]-L-cysteine + N(6)-ubiquitinyl-[acceptor protein]-L-lysine.</text>
        <dbReference type="EC" id="2.3.2.27"/>
    </reaction>
</comment>
<dbReference type="EC" id="2.3.2.27" evidence="2"/>
<feature type="region of interest" description="Disordered" evidence="6">
    <location>
        <begin position="271"/>
        <end position="388"/>
    </location>
</feature>
<evidence type="ECO:0000256" key="1">
    <source>
        <dbReference type="ARBA" id="ARBA00000900"/>
    </source>
</evidence>
<feature type="compositionally biased region" description="Low complexity" evidence="6">
    <location>
        <begin position="490"/>
        <end position="502"/>
    </location>
</feature>
<feature type="compositionally biased region" description="Basic and acidic residues" evidence="6">
    <location>
        <begin position="504"/>
        <end position="542"/>
    </location>
</feature>
<feature type="compositionally biased region" description="Basic and acidic residues" evidence="6">
    <location>
        <begin position="469"/>
        <end position="489"/>
    </location>
</feature>
<keyword evidence="4" id="KW-0805">Transcription regulation</keyword>
<evidence type="ECO:0000256" key="5">
    <source>
        <dbReference type="ARBA" id="ARBA00023163"/>
    </source>
</evidence>
<organism evidence="8">
    <name type="scientific">Apis cerana</name>
    <name type="common">Indian honeybee</name>
    <dbReference type="NCBI Taxonomy" id="7461"/>
    <lineage>
        <taxon>Eukaryota</taxon>
        <taxon>Metazoa</taxon>
        <taxon>Ecdysozoa</taxon>
        <taxon>Arthropoda</taxon>
        <taxon>Hexapoda</taxon>
        <taxon>Insecta</taxon>
        <taxon>Pterygota</taxon>
        <taxon>Neoptera</taxon>
        <taxon>Endopterygota</taxon>
        <taxon>Hymenoptera</taxon>
        <taxon>Apocrita</taxon>
        <taxon>Aculeata</taxon>
        <taxon>Apoidea</taxon>
        <taxon>Anthophila</taxon>
        <taxon>Apidae</taxon>
        <taxon>Apis</taxon>
    </lineage>
</organism>
<dbReference type="EMBL" id="JR045999">
    <property type="protein sequence ID" value="AEY60113.1"/>
    <property type="molecule type" value="mRNA"/>
</dbReference>
<dbReference type="PANTHER" id="PTHR46077">
    <property type="entry name" value="E3 UBIQUITIN-PROTEIN LIGASE TOPORS"/>
    <property type="match status" value="1"/>
</dbReference>
<feature type="compositionally biased region" description="Basic and acidic residues" evidence="6">
    <location>
        <begin position="373"/>
        <end position="387"/>
    </location>
</feature>
<evidence type="ECO:0000313" key="8">
    <source>
        <dbReference type="EMBL" id="AEY60113.1"/>
    </source>
</evidence>
<dbReference type="AlphaFoldDB" id="V9IG98"/>
<dbReference type="PANTHER" id="PTHR46077:SF1">
    <property type="entry name" value="TOP1 BINDING ARGININE_SERINE RICH PROTEIN, E3 UBIQUITIN LIGASE"/>
    <property type="match status" value="1"/>
</dbReference>
<proteinExistence type="evidence at transcript level"/>
<keyword evidence="5" id="KW-0804">Transcription</keyword>
<dbReference type="GO" id="GO:0061630">
    <property type="term" value="F:ubiquitin protein ligase activity"/>
    <property type="evidence" value="ECO:0007669"/>
    <property type="project" value="UniProtKB-EC"/>
</dbReference>
<dbReference type="InterPro" id="IPR058745">
    <property type="entry name" value="PWI_Topors"/>
</dbReference>
<feature type="region of interest" description="Disordered" evidence="6">
    <location>
        <begin position="412"/>
        <end position="607"/>
    </location>
</feature>
<accession>V9IG98</accession>
<reference evidence="8" key="1">
    <citation type="submission" date="2011-11" db="EMBL/GenBank/DDBJ databases">
        <title>Decoding the brain transcriptome of the Eastern honeybee (Apis cerana) based on pyrosequencing.</title>
        <authorList>
            <person name="Sun L."/>
            <person name="Zheng H."/>
            <person name="Wang Y."/>
            <person name="Xie X."/>
            <person name="Zhu Y."/>
            <person name="Gu W."/>
            <person name="Wang S."/>
        </authorList>
    </citation>
    <scope>NUCLEOTIDE SEQUENCE</scope>
    <source>
        <tissue evidence="8">Brain</tissue>
    </source>
</reference>
<dbReference type="GO" id="GO:0006513">
    <property type="term" value="P:protein monoubiquitination"/>
    <property type="evidence" value="ECO:0007669"/>
    <property type="project" value="TreeGrafter"/>
</dbReference>
<keyword evidence="3" id="KW-0808">Transferase</keyword>
<name>V9IG98_APICE</name>
<feature type="compositionally biased region" description="Basic residues" evidence="6">
    <location>
        <begin position="569"/>
        <end position="590"/>
    </location>
</feature>
<dbReference type="Pfam" id="PF26084">
    <property type="entry name" value="PWI_Topors"/>
    <property type="match status" value="1"/>
</dbReference>
<protein>
    <recommendedName>
        <fullName evidence="2">RING-type E3 ubiquitin transferase</fullName>
        <ecNumber evidence="2">2.3.2.27</ecNumber>
    </recommendedName>
</protein>
<feature type="domain" description="Topors PWI-like" evidence="7">
    <location>
        <begin position="74"/>
        <end position="150"/>
    </location>
</feature>
<feature type="compositionally biased region" description="Basic residues" evidence="6">
    <location>
        <begin position="303"/>
        <end position="326"/>
    </location>
</feature>
<evidence type="ECO:0000256" key="4">
    <source>
        <dbReference type="ARBA" id="ARBA00023015"/>
    </source>
</evidence>
<evidence type="ECO:0000256" key="2">
    <source>
        <dbReference type="ARBA" id="ARBA00012483"/>
    </source>
</evidence>
<evidence type="ECO:0000259" key="7">
    <source>
        <dbReference type="Pfam" id="PF26084"/>
    </source>
</evidence>
<sequence length="607" mass="70669">MTGHHRRPHEVVLNPDQVARREQLPSIVPQVSMLERLRRRVNPADYRRNIYRLGIWATALPDVFGRFRECSADYYRREPRELNRLIPWLNRELQVLLNNNASHVAYVLRVILDALSQYDIRSPEFRDLVRPHFSTFTDHFVHELLNYARTNFDLVGYDQSVTYLPQGLSNEYVSSVLSPAPSSASTSSDDSDVRVLDEAIDLRMNTEMPNVGPHTINMPDNDCEVIGYVKPRHERTPEIIELLSSDPEEINISYIPNDNAEATAPTSYEDIAQPSTSHNINKRELTSSSNESNSDSDSDYTFRRSRKYQNRTRKHTKRSITSKRRNRSIESRVRNRTSRNLSSSGESESRKKGTKRNTQRTTKRRLSTSSDSSSHETQSKPMDEKKFVYYTPQHSAKVTVRVRKDLIKKETRYSDDESFSSNSSTESDDVKNVKSHTLRKSKRKYTTSSSDFDTGRSERIIKTRGKTRQIPDRKESHRKELRYKNDRQSLSRSSSASSYASQKVMRDNSRRRDSQRGLSDDDNNWIRDVSRKGRELKSKTREVTLSSSDFDEDYRSHSQCSNYSAKSYTYKKKSKHKDKHKSKKRKRSSSRSRNSSNRSRLTRRHPA</sequence>
<gene>
    <name evidence="8" type="ORF">ACCB07220</name>
</gene>
<evidence type="ECO:0000256" key="3">
    <source>
        <dbReference type="ARBA" id="ARBA00022679"/>
    </source>
</evidence>
<feature type="compositionally biased region" description="Basic residues" evidence="6">
    <location>
        <begin position="433"/>
        <end position="445"/>
    </location>
</feature>
<feature type="compositionally biased region" description="Basic residues" evidence="6">
    <location>
        <begin position="352"/>
        <end position="366"/>
    </location>
</feature>